<keyword evidence="5" id="KW-0493">Microtubule</keyword>
<dbReference type="Pfam" id="PF03028">
    <property type="entry name" value="Dynein_heavy"/>
    <property type="match status" value="1"/>
</dbReference>
<dbReference type="FunFam" id="1.20.920.30:FF:000005">
    <property type="entry name" value="Dynein, axonemal, heavy chain 2"/>
    <property type="match status" value="1"/>
</dbReference>
<feature type="compositionally biased region" description="Basic residues" evidence="17">
    <location>
        <begin position="48"/>
        <end position="57"/>
    </location>
</feature>
<feature type="domain" description="AAA+ ATPase" evidence="18">
    <location>
        <begin position="2015"/>
        <end position="2170"/>
    </location>
</feature>
<dbReference type="GO" id="GO:0007018">
    <property type="term" value="P:microtubule-based movement"/>
    <property type="evidence" value="ECO:0007669"/>
    <property type="project" value="InterPro"/>
</dbReference>
<dbReference type="Pfam" id="PF12780">
    <property type="entry name" value="AAA_8"/>
    <property type="match status" value="1"/>
</dbReference>
<dbReference type="Gene3D" id="6.10.140.1060">
    <property type="match status" value="1"/>
</dbReference>
<comment type="subcellular location">
    <subcellularLocation>
        <location evidence="1">Cell projection</location>
        <location evidence="1">Cilium</location>
        <location evidence="1">Flagellum</location>
    </subcellularLocation>
    <subcellularLocation>
        <location evidence="2">Cytoplasm</location>
        <location evidence="2">Cytoskeleton</location>
        <location evidence="2">Cilium axoneme</location>
    </subcellularLocation>
</comment>
<dbReference type="FunFam" id="3.40.50.300:FF:000049">
    <property type="entry name" value="Dynein, axonemal, heavy chain 5"/>
    <property type="match status" value="1"/>
</dbReference>
<dbReference type="Gene3D" id="3.20.180.20">
    <property type="entry name" value="Dynein heavy chain, N-terminal domain 2"/>
    <property type="match status" value="1"/>
</dbReference>
<keyword evidence="8" id="KW-0067">ATP-binding</keyword>
<dbReference type="SUPFAM" id="SSF52540">
    <property type="entry name" value="P-loop containing nucleoside triphosphate hydrolases"/>
    <property type="match status" value="4"/>
</dbReference>
<dbReference type="Pfam" id="PF18198">
    <property type="entry name" value="AAA_lid_11"/>
    <property type="match status" value="1"/>
</dbReference>
<dbReference type="Gene3D" id="3.40.50.300">
    <property type="entry name" value="P-loop containing nucleotide triphosphate hydrolases"/>
    <property type="match status" value="5"/>
</dbReference>
<dbReference type="InterPro" id="IPR042222">
    <property type="entry name" value="Dynein_2_N"/>
</dbReference>
<dbReference type="FunFam" id="1.10.8.720:FF:000001">
    <property type="entry name" value="dynein heavy chain 7, axonemal"/>
    <property type="match status" value="1"/>
</dbReference>
<dbReference type="InterPro" id="IPR026983">
    <property type="entry name" value="DHC"/>
</dbReference>
<feature type="compositionally biased region" description="Low complexity" evidence="17">
    <location>
        <begin position="59"/>
        <end position="86"/>
    </location>
</feature>
<proteinExistence type="inferred from homology"/>
<dbReference type="PANTHER" id="PTHR22878:SF68">
    <property type="entry name" value="DYNEIN HEAVY CHAIN 6, AXONEMAL-LIKE"/>
    <property type="match status" value="1"/>
</dbReference>
<dbReference type="SMART" id="SM00382">
    <property type="entry name" value="AAA"/>
    <property type="match status" value="3"/>
</dbReference>
<dbReference type="Gene3D" id="1.10.287.2620">
    <property type="match status" value="1"/>
</dbReference>
<dbReference type="Pfam" id="PF12781">
    <property type="entry name" value="AAA_9"/>
    <property type="match status" value="1"/>
</dbReference>
<dbReference type="Gene3D" id="1.10.8.710">
    <property type="match status" value="1"/>
</dbReference>
<dbReference type="OrthoDB" id="5593012at2759"/>
<dbReference type="Gene3D" id="1.10.8.720">
    <property type="entry name" value="Region D6 of dynein motor"/>
    <property type="match status" value="1"/>
</dbReference>
<dbReference type="FunFam" id="1.10.8.1220:FF:000001">
    <property type="entry name" value="Dynein axonemal heavy chain 5"/>
    <property type="match status" value="1"/>
</dbReference>
<dbReference type="GO" id="GO:0005874">
    <property type="term" value="C:microtubule"/>
    <property type="evidence" value="ECO:0007669"/>
    <property type="project" value="UniProtKB-KW"/>
</dbReference>
<protein>
    <recommendedName>
        <fullName evidence="18">AAA+ ATPase domain-containing protein</fullName>
    </recommendedName>
</protein>
<gene>
    <name evidence="19" type="ORF">TrCOL_g2354</name>
</gene>
<feature type="region of interest" description="Disordered" evidence="17">
    <location>
        <begin position="1"/>
        <end position="137"/>
    </location>
</feature>
<keyword evidence="4" id="KW-0963">Cytoplasm</keyword>
<dbReference type="GO" id="GO:0005524">
    <property type="term" value="F:ATP binding"/>
    <property type="evidence" value="ECO:0007669"/>
    <property type="project" value="UniProtKB-KW"/>
</dbReference>
<dbReference type="InterPro" id="IPR035699">
    <property type="entry name" value="AAA_6"/>
</dbReference>
<feature type="compositionally biased region" description="Polar residues" evidence="17">
    <location>
        <begin position="101"/>
        <end position="110"/>
    </location>
</feature>
<dbReference type="FunFam" id="3.10.490.20:FF:000005">
    <property type="entry name" value="Dynein axonemal heavy chain 6"/>
    <property type="match status" value="1"/>
</dbReference>
<evidence type="ECO:0000256" key="10">
    <source>
        <dbReference type="ARBA" id="ARBA00023017"/>
    </source>
</evidence>
<dbReference type="Gene3D" id="1.10.8.1220">
    <property type="match status" value="1"/>
</dbReference>
<dbReference type="PANTHER" id="PTHR22878">
    <property type="entry name" value="DYNEIN HEAVY CHAIN 6, AXONEMAL-LIKE-RELATED"/>
    <property type="match status" value="1"/>
</dbReference>
<reference evidence="20" key="1">
    <citation type="journal article" date="2023" name="Commun. Biol.">
        <title>Genome analysis of Parmales, the sister group of diatoms, reveals the evolutionary specialization of diatoms from phago-mixotrophs to photoautotrophs.</title>
        <authorList>
            <person name="Ban H."/>
            <person name="Sato S."/>
            <person name="Yoshikawa S."/>
            <person name="Yamada K."/>
            <person name="Nakamura Y."/>
            <person name="Ichinomiya M."/>
            <person name="Sato N."/>
            <person name="Blanc-Mathieu R."/>
            <person name="Endo H."/>
            <person name="Kuwata A."/>
            <person name="Ogata H."/>
        </authorList>
    </citation>
    <scope>NUCLEOTIDE SEQUENCE [LARGE SCALE GENOMIC DNA]</scope>
</reference>
<dbReference type="GO" id="GO:0051959">
    <property type="term" value="F:dynein light intermediate chain binding"/>
    <property type="evidence" value="ECO:0007669"/>
    <property type="project" value="InterPro"/>
</dbReference>
<name>A0A9W7GFQ6_9STRA</name>
<evidence type="ECO:0000256" key="16">
    <source>
        <dbReference type="SAM" id="Coils"/>
    </source>
</evidence>
<keyword evidence="9" id="KW-0282">Flagellum</keyword>
<dbReference type="FunFam" id="1.10.8.710:FF:000004">
    <property type="entry name" value="Dynein axonemal heavy chain 6"/>
    <property type="match status" value="1"/>
</dbReference>
<dbReference type="InterPro" id="IPR003593">
    <property type="entry name" value="AAA+_ATPase"/>
</dbReference>
<dbReference type="FunFam" id="1.20.140.100:FF:000004">
    <property type="entry name" value="Dynein axonemal heavy chain 6"/>
    <property type="match status" value="1"/>
</dbReference>
<dbReference type="Pfam" id="PF12775">
    <property type="entry name" value="AAA_7"/>
    <property type="match status" value="1"/>
</dbReference>
<dbReference type="EMBL" id="BRYA01000220">
    <property type="protein sequence ID" value="GMI44557.1"/>
    <property type="molecule type" value="Genomic_DNA"/>
</dbReference>
<dbReference type="InterPro" id="IPR041589">
    <property type="entry name" value="DNAH3_AAA_lid_1"/>
</dbReference>
<dbReference type="InterPro" id="IPR027417">
    <property type="entry name" value="P-loop_NTPase"/>
</dbReference>
<dbReference type="InterPro" id="IPR024317">
    <property type="entry name" value="Dynein_heavy_chain_D4_dom"/>
</dbReference>
<evidence type="ECO:0000256" key="12">
    <source>
        <dbReference type="ARBA" id="ARBA00023069"/>
    </source>
</evidence>
<keyword evidence="6" id="KW-0677">Repeat</keyword>
<dbReference type="Pfam" id="PF08393">
    <property type="entry name" value="DHC_N2"/>
    <property type="match status" value="1"/>
</dbReference>
<dbReference type="GO" id="GO:0045505">
    <property type="term" value="F:dynein intermediate chain binding"/>
    <property type="evidence" value="ECO:0007669"/>
    <property type="project" value="InterPro"/>
</dbReference>
<keyword evidence="14" id="KW-0206">Cytoskeleton</keyword>
<dbReference type="Pfam" id="PF12777">
    <property type="entry name" value="MT"/>
    <property type="match status" value="1"/>
</dbReference>
<dbReference type="InterPro" id="IPR041228">
    <property type="entry name" value="Dynein_C"/>
</dbReference>
<dbReference type="FunFam" id="3.40.50.300:FF:002141">
    <property type="entry name" value="Dynein heavy chain"/>
    <property type="match status" value="1"/>
</dbReference>
<dbReference type="Pfam" id="PF17852">
    <property type="entry name" value="Dynein_AAA_lid"/>
    <property type="match status" value="1"/>
</dbReference>
<feature type="compositionally biased region" description="Low complexity" evidence="17">
    <location>
        <begin position="10"/>
        <end position="47"/>
    </location>
</feature>
<dbReference type="FunFam" id="3.20.180.20:FF:000003">
    <property type="entry name" value="Dynein heavy chain 12, axonemal"/>
    <property type="match status" value="1"/>
</dbReference>
<dbReference type="Gene3D" id="1.20.920.30">
    <property type="match status" value="1"/>
</dbReference>
<sequence length="4066" mass="458272">MDAFSKRLVASSSTTSLAASSPNAANYAPGKSLKNTTSSSLSSTTKSLRPRLQKTSKKPLATGATTSSLLSASASTSSLLPPSGASNRHPLMKRKFDNKASTKAASTFNTVDPRDEDPSSRLPSPPPHRLTSIDDDRSQLSQEISTSFMGSLHMTAKQLNDFLESDGNFLYLQHTSSSNRSAYDLEIVDHSATKAAEYYTLSRAGITHFHGVDSEFTPLDQWEREYSLFNKMRDIPFFSKYRSWKSFTVWKSNVKGQHLAAARDALSSNLFIFIPALRYALMSIKNLCAEVNNLRLIEVKTEKTQTLEEFIESQKLLQANLTEELSSFSINIHNSVRSACDEIVDEFLKANTIVADHKMTFMERASLRSECRKLTKFLKLTDFLVVDTLHDMALESVSSAVTSMAGPPVVEPKIFLSKEALEEDQNEIVVGVAKADPPLLKLDVSFDADGSVTVSPSEDKIKAGIEQVIFQSLRVIGIPERVFSHEELQVYIMEETDEVEETGREEVPVQDIVNADDNFTSTTEKIYENLASAFNEVTNYTEVFAQFKDVYFSNKSEVDDLTKKFNGTIDLEVFKKDIQKYKGQRDSFNTIPYIADVGIFTVNSDDLKQKLMPSPVQMMHALQALLPQLMNERSCEILDVLEKVVPIVGSNPNDVDKFIEKKTTVTESQEKLDAYKATQTHITEMAALMKEMSWPIPDEENVHMIVLGNHMTALENGIEVAQGREQEDIERFTEKVAADVPILTDDVRSLREALDHGVITDLDNYEHPDEKTLPYLAKQEEAFQELKKRAEKLQQYEGVLGRPQTEFEDLDEVYTDLSLKLNLWKGVQEWNTLSSEWLETPLEEMPDLEKTMQTFKVLTQKASRNLPGNPVVPKLKETVDAFEPVLPIVVNLRDPTLQDRHWDQIHEAIGITIRDENGLDKEFTVGRILEENITAHVDRIVEVATNSQQEFVLEGMLAKVEGMWKEKEFDVKSYKDAKDMYILGDTSEIIADLDDSLVTINTVLGSRYVGGIREKVDQWRSKLMLFQETLDEWLACQRTWMYLETIFSSPDIVKQLPEAAKKFQAVDKSWKSIMKMTFDDANALLAGTYKDRKETFVSHNVNLDKIQKSLEEYLETKRAAFPRFYFLSNDELLEILSQAKDPHAVQPHLRKCFDNIVSLEFGTGSNAADILAMFSQESERVDLGTNLRARGSVEDWLTDVENRMKSRLHELMKAGLIDYDARERKEWILHHPGQVVATVAQMTWARDTEKALSAEDPKQGMADWSVQYKLDLNDLIIKIRGDLTKLERKTIVALVTTDVHARDIIDDMIEKEVTDKSDFTWQVQLRYYWIVEQEKVSPVVNHSDAVLFYGYEYMGATSRLVITPLTDRCWLTLTGSYGLKLGAAPAGPAGTGKTESSKDLAKALAINCVVFNCSDQIDYKMMGKLFRGLAQSGGWTCLDEFNRIDIEVLSVVAQQMVVLREGRIAKKSSINFMGVQIALKDHHVIITMNPGYAGRTELPDNLQVCFRPVSMMVPNYALIAEIMLFAEGFGDAKTLSRKMCKLYILCSEQLSQQPHYDYGLRAVKSVLVMAGGLKRGNPDLSEDLVLIRALRDSNVPKFLADDLPLFGAIVLDLFPGVSIPDNDYGEFAVSMTEELTKAGLQHVEKFQNKIIQMFDIFNIRFGATLVGPTGSGKTSCYRILANIMTSLREQGSKNPLFDKVVYQVLNPKCITMGELYGEFNELTQEWHDGLASTIMRRCVGETTPDRKWTVFDGPIDALWIENMNTVLDDNMTLCLANGERIKLKQEMKCLFEVMDLSTASPATVSRIGVVYMTPSDLGYMPYVKSWLWGPIAKAPDGMPEKVRTHLYGLIEKFVPIVLKFQRRNCKEPVGCVDIQLVTSMTKLFETLFVPSKGAKNEAGEPMLWNEEEETLIAKCEKVFAFSMIWSFGVSIGAEYWQKFDYFIRECFDENGLDCKLPPADMVYDYFVDLSANEFKNWKTILPAFDHVPDMSYFDMVVPTSDTVRFSYVMKSLIEINKPVFVTGVTGTGKTTVITKLLKELQPLAEADGSGGLGITSIPINYSAQTSSLVVQSSIEAKMEKKRKNLLGAPNNRKMVIFVDDVNMPIVETYGAQAPVELLRQYLDHKGFYDRDKLFWKDVEDSLLFSCAAPPGGGRSEVTPRFTRHHNVLCFPPASNAALELIFQSILTCHVKKFDKSIVDLAKGTVSATIEMYEKISEDLLPTPARFHYTFNLRDISKVFQGILMISKAKCQDADTFCSLWAHETSRVFYDRLIDTGDQDWFKSKTVELLSRHLRVSTDVEAMFESGIDVFCDFLRPGDDKRPYERCKDQKKLNKVLEDGLEDYNATYPTAMNLVFFTDAIEHVCRLSRILKQPRGNAMLVGVGGSGKQSTARIASFIAGYECKQIEISRGYGISEFREDIKIFMNLAGVERKPTTWIFTDTQIVDETMLEDINNILNAGEVPNLYPQDELDKICNDMVPVCKEMGIIENRENCFLTFVQLVRENLHIVLGMSPVGDALRVRCRNFPSLINCTTIDWFHPWPAAALVSVASHLLVDMEMPEGMEEVKDGLITMCSTVHSSVRVFSERFFAELRRMVYTTPKSYLDLIALFTEMLRFNQGKVEEKKERMEIGVAKLDETNSLVNGLKSDLQALAPVLEEKTVAAEKLLKQVAIDTTEANAIKEKVGSEEAIVSKQAAEVKVIKDDAQADLDRALPALNNAVKALDSLTKGDISEVKNFTNPPVAVKTVMDGICIMFEEKPDWDAAKKILANGEFLKNLKTYDKDNIPQKLLVKLRKVLVLDDMQIERVSKVSKAATGLCMWCHAMSVYADVAKDVEPKKLLVKEMEEKMAVAMATLSEKQAALKAVVDKVESLEKLCNETVAEKDDLKNQSDLTANRLIRAEKLTGGLADEGVRWRESVVTLGEQKTSLIGDTFLACAAVSYYGPFTGKFRIDLIDHWVEATRENRIPMGENFTVADTMVDPVQIREWQNANLPTDNVSADSAILATKAKRWPLMIDPQGQANKWIKKLFEKDGIRMTTMSNKDLLRHLEFCIRNGNPLLIEDVRETIEPALEPILQRAIYKQGTRTLIRLGDSDVDYDADFKLFMTSKLPNPHYLPEICIKVTVINFTVTMEGLEDQLLGDVVKLEREDIEKKKVELLISMANDKKMLADLEAQILHKLSSATGNILDDEELIETLGNSKVTSNVIKKRVQESEITNKSINEARESYRSAATRGSIVYFVIADMANIDPMYQYSLEYFQNLFNKCIVESEKDDDIETRLDNLINYATYTIYANICRGLFERHKLLFSALICFAILKHKGNVAADEWSLFMRGAGVVDRTEQKANPDPANISEQQWDLMYAVQTRITDFEGTENECLPFSGLIDSILGDWDKWCAWKDNMDPYHAPLPNEQLQGSLNSFKRLILLKCLKEDKLLGSMQQYVAEQIGKKFSVAPQATMADVAKDLTNSTPCIFILSKGADPTGTLLRFAKEQGYADTLALVSLGQGQGDYAKSLVIDGCKNGNWVLLQNCMLAKSWMGDLEQLVFDLKDNEEKNHPNFRLFLTSSPASYFPVSVLQSGVKMTNEPPKGVKANVKGVFNTLVKEEDWDTCAMKDPWKKLICGLAFFHANVQERRKFGPLGWNIRYGFDESDLVTSIAILRRFLDTMDVIPWDALVFVTGHINYGGRVTDDWDRRCLMSILAKFIRRETLDDDYRFSVSGVYYAPKVGGLADVKSYIESLPNSDNPEVFGMHENANTAFNRDESLTVMQTILSLQPREGGGGGGKSSDEIVTEMADDIESKVPAILDEEEAGETTFVIQPNGLLNSLAIVLQQEMIKFNRLIRTMNSTLRDLKKAIKGLIVMSSELDSMYGSFMTNQVPNNFTKVSFASLKSLGSWVKDLILRVDFFHTWLLKGQPDCFPLPVFFFPQGFMTGTLQTYARKYQVAIDTLSFKFNPMREEPKDIEEGPDDGIYVHGLYMEGAKWDFDKWMIAPSDKGVMFQLLPMIHFQPAINHKCAKNDYACPVYKTSVRQGVLSTTGMSTNFVVAVELPTDVDPDTWVLYGVAALCNLTD</sequence>
<evidence type="ECO:0000256" key="7">
    <source>
        <dbReference type="ARBA" id="ARBA00022741"/>
    </source>
</evidence>
<evidence type="ECO:0000256" key="14">
    <source>
        <dbReference type="ARBA" id="ARBA00023212"/>
    </source>
</evidence>
<dbReference type="InterPro" id="IPR042219">
    <property type="entry name" value="AAA_lid_11_sf"/>
</dbReference>
<dbReference type="InterPro" id="IPR041658">
    <property type="entry name" value="AAA_lid_11"/>
</dbReference>
<evidence type="ECO:0000313" key="19">
    <source>
        <dbReference type="EMBL" id="GMI44557.1"/>
    </source>
</evidence>
<dbReference type="FunFam" id="1.20.920.20:FF:000001">
    <property type="entry name" value="dynein heavy chain 2, axonemal"/>
    <property type="match status" value="1"/>
</dbReference>
<dbReference type="GO" id="GO:0031514">
    <property type="term" value="C:motile cilium"/>
    <property type="evidence" value="ECO:0007669"/>
    <property type="project" value="UniProtKB-SubCell"/>
</dbReference>
<dbReference type="GO" id="GO:0030286">
    <property type="term" value="C:dynein complex"/>
    <property type="evidence" value="ECO:0007669"/>
    <property type="project" value="UniProtKB-KW"/>
</dbReference>
<dbReference type="GO" id="GO:0005930">
    <property type="term" value="C:axoneme"/>
    <property type="evidence" value="ECO:0007669"/>
    <property type="project" value="UniProtKB-SubCell"/>
</dbReference>
<feature type="coiled-coil region" evidence="16">
    <location>
        <begin position="2840"/>
        <end position="2888"/>
    </location>
</feature>
<evidence type="ECO:0000256" key="9">
    <source>
        <dbReference type="ARBA" id="ARBA00022846"/>
    </source>
</evidence>
<dbReference type="Gene3D" id="1.20.920.20">
    <property type="match status" value="1"/>
</dbReference>
<evidence type="ECO:0000256" key="6">
    <source>
        <dbReference type="ARBA" id="ARBA00022737"/>
    </source>
</evidence>
<evidence type="ECO:0000256" key="1">
    <source>
        <dbReference type="ARBA" id="ARBA00004230"/>
    </source>
</evidence>
<dbReference type="Pfam" id="PF18199">
    <property type="entry name" value="Dynein_C"/>
    <property type="match status" value="1"/>
</dbReference>
<organism evidence="19 20">
    <name type="scientific">Triparma columacea</name>
    <dbReference type="NCBI Taxonomy" id="722753"/>
    <lineage>
        <taxon>Eukaryota</taxon>
        <taxon>Sar</taxon>
        <taxon>Stramenopiles</taxon>
        <taxon>Ochrophyta</taxon>
        <taxon>Bolidophyceae</taxon>
        <taxon>Parmales</taxon>
        <taxon>Triparmaceae</taxon>
        <taxon>Triparma</taxon>
    </lineage>
</organism>
<comment type="caution">
    <text evidence="19">The sequence shown here is derived from an EMBL/GenBank/DDBJ whole genome shotgun (WGS) entry which is preliminary data.</text>
</comment>
<dbReference type="Gene3D" id="1.20.58.1120">
    <property type="match status" value="1"/>
</dbReference>
<dbReference type="Pfam" id="PF12774">
    <property type="entry name" value="AAA_6"/>
    <property type="match status" value="1"/>
</dbReference>
<dbReference type="InterPro" id="IPR042228">
    <property type="entry name" value="Dynein_linker_3"/>
</dbReference>
<dbReference type="Pfam" id="PF17857">
    <property type="entry name" value="AAA_lid_1"/>
    <property type="match status" value="1"/>
</dbReference>
<dbReference type="Gene3D" id="1.20.1270.280">
    <property type="match status" value="1"/>
</dbReference>
<evidence type="ECO:0000256" key="2">
    <source>
        <dbReference type="ARBA" id="ARBA00004430"/>
    </source>
</evidence>
<dbReference type="Gene3D" id="1.20.140.100">
    <property type="entry name" value="Dynein heavy chain, N-terminal domain 2"/>
    <property type="match status" value="1"/>
</dbReference>
<dbReference type="Gene3D" id="1.10.472.130">
    <property type="match status" value="1"/>
</dbReference>
<dbReference type="InterPro" id="IPR004273">
    <property type="entry name" value="Dynein_heavy_D6_P-loop"/>
</dbReference>
<dbReference type="InterPro" id="IPR043160">
    <property type="entry name" value="Dynein_C_barrel"/>
</dbReference>
<dbReference type="InterPro" id="IPR024743">
    <property type="entry name" value="Dynein_HC_stalk"/>
</dbReference>
<evidence type="ECO:0000256" key="13">
    <source>
        <dbReference type="ARBA" id="ARBA00023175"/>
    </source>
</evidence>
<keyword evidence="15" id="KW-0966">Cell projection</keyword>
<dbReference type="InterPro" id="IPR041466">
    <property type="entry name" value="Dynein_AAA5_ext"/>
</dbReference>
<evidence type="ECO:0000256" key="3">
    <source>
        <dbReference type="ARBA" id="ARBA00008887"/>
    </source>
</evidence>
<comment type="similarity">
    <text evidence="3">Belongs to the dynein heavy chain family.</text>
</comment>
<keyword evidence="20" id="KW-1185">Reference proteome</keyword>
<keyword evidence="12" id="KW-0969">Cilium</keyword>
<evidence type="ECO:0000256" key="11">
    <source>
        <dbReference type="ARBA" id="ARBA00023054"/>
    </source>
</evidence>
<evidence type="ECO:0000256" key="17">
    <source>
        <dbReference type="SAM" id="MobiDB-lite"/>
    </source>
</evidence>
<dbReference type="InterPro" id="IPR043157">
    <property type="entry name" value="Dynein_AAA1S"/>
</dbReference>
<dbReference type="InterPro" id="IPR035706">
    <property type="entry name" value="AAA_9"/>
</dbReference>
<evidence type="ECO:0000256" key="4">
    <source>
        <dbReference type="ARBA" id="ARBA00022490"/>
    </source>
</evidence>
<dbReference type="FunFam" id="1.20.58.1120:FF:000001">
    <property type="entry name" value="dynein heavy chain 2, axonemal"/>
    <property type="match status" value="1"/>
</dbReference>
<dbReference type="GO" id="GO:0008569">
    <property type="term" value="F:minus-end-directed microtubule motor activity"/>
    <property type="evidence" value="ECO:0007669"/>
    <property type="project" value="InterPro"/>
</dbReference>
<evidence type="ECO:0000259" key="18">
    <source>
        <dbReference type="SMART" id="SM00382"/>
    </source>
</evidence>
<feature type="domain" description="AAA+ ATPase" evidence="18">
    <location>
        <begin position="1379"/>
        <end position="1517"/>
    </location>
</feature>
<evidence type="ECO:0000256" key="8">
    <source>
        <dbReference type="ARBA" id="ARBA00022840"/>
    </source>
</evidence>
<dbReference type="Gene3D" id="3.10.490.20">
    <property type="match status" value="1"/>
</dbReference>
<dbReference type="FunFam" id="3.40.50.300:FF:000362">
    <property type="entry name" value="Dynein, axonemal, heavy chain 6"/>
    <property type="match status" value="1"/>
</dbReference>
<evidence type="ECO:0000256" key="5">
    <source>
        <dbReference type="ARBA" id="ARBA00022701"/>
    </source>
</evidence>
<accession>A0A9W7GFQ6</accession>
<feature type="domain" description="AAA+ ATPase" evidence="18">
    <location>
        <begin position="2373"/>
        <end position="2530"/>
    </location>
</feature>
<keyword evidence="13" id="KW-0505">Motor protein</keyword>
<dbReference type="InterPro" id="IPR013602">
    <property type="entry name" value="Dynein_heavy_linker"/>
</dbReference>
<dbReference type="FunFam" id="3.40.50.300:FF:000063">
    <property type="entry name" value="dynein heavy chain 6, axonemal"/>
    <property type="match status" value="1"/>
</dbReference>
<dbReference type="Proteomes" id="UP001165065">
    <property type="component" value="Unassembled WGS sequence"/>
</dbReference>
<keyword evidence="11 16" id="KW-0175">Coiled coil</keyword>
<evidence type="ECO:0000256" key="15">
    <source>
        <dbReference type="ARBA" id="ARBA00023273"/>
    </source>
</evidence>
<evidence type="ECO:0000313" key="20">
    <source>
        <dbReference type="Proteomes" id="UP001165065"/>
    </source>
</evidence>
<keyword evidence="10" id="KW-0243">Dynein</keyword>
<keyword evidence="7" id="KW-0547">Nucleotide-binding</keyword>